<comment type="caution">
    <text evidence="2">The sequence shown here is derived from an EMBL/GenBank/DDBJ whole genome shotgun (WGS) entry which is preliminary data.</text>
</comment>
<keyword evidence="1" id="KW-0812">Transmembrane</keyword>
<sequence>MPISPSIPLRLGLGAMYLYSGFDLVRNPDNWISFIPGWFMDVLMTITTLETFLRLQGVVELLFAFIFLSLFLPQKGVRVAAVFSALEICSILVFTGVDLITFRDFGLLGASVALIILLKPQEPSIFVPEGEHAR</sequence>
<evidence type="ECO:0000313" key="2">
    <source>
        <dbReference type="EMBL" id="PJE64834.1"/>
    </source>
</evidence>
<keyword evidence="1" id="KW-0472">Membrane</keyword>
<dbReference type="AlphaFoldDB" id="A0A2M8KY23"/>
<feature type="transmembrane region" description="Helical" evidence="1">
    <location>
        <begin position="52"/>
        <end position="72"/>
    </location>
</feature>
<evidence type="ECO:0000313" key="3">
    <source>
        <dbReference type="Proteomes" id="UP000229098"/>
    </source>
</evidence>
<feature type="transmembrane region" description="Helical" evidence="1">
    <location>
        <begin position="77"/>
        <end position="94"/>
    </location>
</feature>
<protein>
    <recommendedName>
        <fullName evidence="4">DoxX family protein</fullName>
    </recommendedName>
</protein>
<keyword evidence="1" id="KW-1133">Transmembrane helix</keyword>
<dbReference type="Proteomes" id="UP000229098">
    <property type="component" value="Unassembled WGS sequence"/>
</dbReference>
<dbReference type="EMBL" id="PFEF01000003">
    <property type="protein sequence ID" value="PJE64834.1"/>
    <property type="molecule type" value="Genomic_DNA"/>
</dbReference>
<proteinExistence type="predicted"/>
<evidence type="ECO:0000256" key="1">
    <source>
        <dbReference type="SAM" id="Phobius"/>
    </source>
</evidence>
<evidence type="ECO:0008006" key="4">
    <source>
        <dbReference type="Google" id="ProtNLM"/>
    </source>
</evidence>
<organism evidence="2 3">
    <name type="scientific">Candidatus Ryanbacteria bacterium CG10_big_fil_rev_8_21_14_0_10_43_42</name>
    <dbReference type="NCBI Taxonomy" id="1974864"/>
    <lineage>
        <taxon>Bacteria</taxon>
        <taxon>Candidatus Ryaniibacteriota</taxon>
    </lineage>
</organism>
<gene>
    <name evidence="2" type="ORF">COU90_01050</name>
</gene>
<accession>A0A2M8KY23</accession>
<reference evidence="3" key="1">
    <citation type="submission" date="2017-09" db="EMBL/GenBank/DDBJ databases">
        <title>Depth-based differentiation of microbial function through sediment-hosted aquifers and enrichment of novel symbionts in the deep terrestrial subsurface.</title>
        <authorList>
            <person name="Probst A.J."/>
            <person name="Ladd B."/>
            <person name="Jarett J.K."/>
            <person name="Geller-Mcgrath D.E."/>
            <person name="Sieber C.M.K."/>
            <person name="Emerson J.B."/>
            <person name="Anantharaman K."/>
            <person name="Thomas B.C."/>
            <person name="Malmstrom R."/>
            <person name="Stieglmeier M."/>
            <person name="Klingl A."/>
            <person name="Woyke T."/>
            <person name="Ryan C.M."/>
            <person name="Banfield J.F."/>
        </authorList>
    </citation>
    <scope>NUCLEOTIDE SEQUENCE [LARGE SCALE GENOMIC DNA]</scope>
</reference>
<name>A0A2M8KY23_9BACT</name>